<dbReference type="RefSeq" id="WP_055633228.1">
    <property type="nucleotide sequence ID" value="NZ_KQ948776.1"/>
</dbReference>
<evidence type="ECO:0000256" key="1">
    <source>
        <dbReference type="SAM" id="MobiDB-lite"/>
    </source>
</evidence>
<accession>A0A101SR21</accession>
<keyword evidence="3" id="KW-1185">Reference proteome</keyword>
<feature type="region of interest" description="Disordered" evidence="1">
    <location>
        <begin position="65"/>
        <end position="87"/>
    </location>
</feature>
<protein>
    <submittedName>
        <fullName evidence="2">Uncharacterized protein</fullName>
    </submittedName>
</protein>
<dbReference type="Proteomes" id="UP000052982">
    <property type="component" value="Unassembled WGS sequence"/>
</dbReference>
<sequence length="87" mass="8540">MAGDPELDVAHTGAWILPDEHPPPYGAGRVAALGIGAAHDGIRTDGAAVAARPLLAVAGRPLLAAAGPVGPQARGGSFGRERSGTAL</sequence>
<dbReference type="EMBL" id="LMWW01000053">
    <property type="protein sequence ID" value="KUN78471.1"/>
    <property type="molecule type" value="Genomic_DNA"/>
</dbReference>
<evidence type="ECO:0000313" key="3">
    <source>
        <dbReference type="Proteomes" id="UP000052982"/>
    </source>
</evidence>
<proteinExistence type="predicted"/>
<comment type="caution">
    <text evidence="2">The sequence shown here is derived from an EMBL/GenBank/DDBJ whole genome shotgun (WGS) entry which is preliminary data.</text>
</comment>
<name>A0A101SR21_9ACTN</name>
<organism evidence="2 3">
    <name type="scientific">Streptomyces griseoruber</name>
    <dbReference type="NCBI Taxonomy" id="1943"/>
    <lineage>
        <taxon>Bacteria</taxon>
        <taxon>Bacillati</taxon>
        <taxon>Actinomycetota</taxon>
        <taxon>Actinomycetes</taxon>
        <taxon>Kitasatosporales</taxon>
        <taxon>Streptomycetaceae</taxon>
        <taxon>Streptomyces</taxon>
    </lineage>
</organism>
<evidence type="ECO:0000313" key="2">
    <source>
        <dbReference type="EMBL" id="KUN78471.1"/>
    </source>
</evidence>
<dbReference type="AlphaFoldDB" id="A0A101SR21"/>
<reference evidence="2 3" key="1">
    <citation type="submission" date="2015-10" db="EMBL/GenBank/DDBJ databases">
        <title>Draft genome sequence of Streptomyces griseoruber DSM 40281, type strain for the species Streptomyces griseoruber.</title>
        <authorList>
            <person name="Ruckert C."/>
            <person name="Winkler A."/>
            <person name="Kalinowski J."/>
            <person name="Kampfer P."/>
            <person name="Glaeser S."/>
        </authorList>
    </citation>
    <scope>NUCLEOTIDE SEQUENCE [LARGE SCALE GENOMIC DNA]</scope>
    <source>
        <strain evidence="2 3">DSM 40281</strain>
    </source>
</reference>
<gene>
    <name evidence="2" type="ORF">AQJ64_31320</name>
</gene>